<dbReference type="AlphaFoldDB" id="A0A815Z0D5"/>
<dbReference type="PANTHER" id="PTHR36182">
    <property type="entry name" value="PROTEIN, PUTATIVE (AFU_ORTHOLOGUE AFUA_6G10930)-RELATED"/>
    <property type="match status" value="1"/>
</dbReference>
<gene>
    <name evidence="2" type="ORF">XAT740_LOCUS45142</name>
</gene>
<organism evidence="2 3">
    <name type="scientific">Adineta ricciae</name>
    <name type="common">Rotifer</name>
    <dbReference type="NCBI Taxonomy" id="249248"/>
    <lineage>
        <taxon>Eukaryota</taxon>
        <taxon>Metazoa</taxon>
        <taxon>Spiralia</taxon>
        <taxon>Gnathifera</taxon>
        <taxon>Rotifera</taxon>
        <taxon>Eurotatoria</taxon>
        <taxon>Bdelloidea</taxon>
        <taxon>Adinetida</taxon>
        <taxon>Adinetidae</taxon>
        <taxon>Adineta</taxon>
    </lineage>
</organism>
<keyword evidence="3" id="KW-1185">Reference proteome</keyword>
<feature type="non-terminal residue" evidence="2">
    <location>
        <position position="213"/>
    </location>
</feature>
<comment type="caution">
    <text evidence="2">The sequence shown here is derived from an EMBL/GenBank/DDBJ whole genome shotgun (WGS) entry which is preliminary data.</text>
</comment>
<protein>
    <recommendedName>
        <fullName evidence="4">Lytic polysaccharide monooxygenase</fullName>
    </recommendedName>
</protein>
<keyword evidence="1" id="KW-0732">Signal</keyword>
<dbReference type="Proteomes" id="UP000663828">
    <property type="component" value="Unassembled WGS sequence"/>
</dbReference>
<evidence type="ECO:0000256" key="1">
    <source>
        <dbReference type="SAM" id="SignalP"/>
    </source>
</evidence>
<feature type="chain" id="PRO_5032734015" description="Lytic polysaccharide monooxygenase" evidence="1">
    <location>
        <begin position="22"/>
        <end position="213"/>
    </location>
</feature>
<proteinExistence type="predicted"/>
<sequence length="213" mass="22904">MHSMHWVIALPLLCFIFGAMGHARIKHPRPLAAPNDSPAGNYYNAPLRPDGSDFPCKGLHKKADVNKNPAETWRAGEMTRFEILGHGSSGEGSLAAHSGGSCQASLSFDNGETWKVLHTFIGGCPRGVRLGSNIADKNQTFPFMVPANTKAGIALFSWSWIAVTGNRNEMYQNCAVVEITGSGTSTLYDLPDMFVGDMTLPGQIGAGQCRSYS</sequence>
<reference evidence="2" key="1">
    <citation type="submission" date="2021-02" db="EMBL/GenBank/DDBJ databases">
        <authorList>
            <person name="Nowell W R."/>
        </authorList>
    </citation>
    <scope>NUCLEOTIDE SEQUENCE</scope>
</reference>
<evidence type="ECO:0000313" key="3">
    <source>
        <dbReference type="Proteomes" id="UP000663828"/>
    </source>
</evidence>
<feature type="signal peptide" evidence="1">
    <location>
        <begin position="1"/>
        <end position="21"/>
    </location>
</feature>
<evidence type="ECO:0008006" key="4">
    <source>
        <dbReference type="Google" id="ProtNLM"/>
    </source>
</evidence>
<dbReference type="EMBL" id="CAJNOR010005842">
    <property type="protein sequence ID" value="CAF1577635.1"/>
    <property type="molecule type" value="Genomic_DNA"/>
</dbReference>
<dbReference type="Gene3D" id="2.70.50.70">
    <property type="match status" value="1"/>
</dbReference>
<evidence type="ECO:0000313" key="2">
    <source>
        <dbReference type="EMBL" id="CAF1577635.1"/>
    </source>
</evidence>
<name>A0A815Z0D5_ADIRI</name>
<accession>A0A815Z0D5</accession>
<dbReference type="PANTHER" id="PTHR36182:SF1">
    <property type="entry name" value="PROTEIN, PUTATIVE (AFU_ORTHOLOGUE AFUA_6G10930)-RELATED"/>
    <property type="match status" value="1"/>
</dbReference>